<accession>A0AAV3Y1K9</accession>
<dbReference type="Proteomes" id="UP000735302">
    <property type="component" value="Unassembled WGS sequence"/>
</dbReference>
<dbReference type="EMBL" id="BLXT01000398">
    <property type="protein sequence ID" value="GFN76517.1"/>
    <property type="molecule type" value="Genomic_DNA"/>
</dbReference>
<proteinExistence type="predicted"/>
<keyword evidence="2" id="KW-1185">Reference proteome</keyword>
<protein>
    <submittedName>
        <fullName evidence="1">Uncharacterized protein</fullName>
    </submittedName>
</protein>
<organism evidence="1 2">
    <name type="scientific">Plakobranchus ocellatus</name>
    <dbReference type="NCBI Taxonomy" id="259542"/>
    <lineage>
        <taxon>Eukaryota</taxon>
        <taxon>Metazoa</taxon>
        <taxon>Spiralia</taxon>
        <taxon>Lophotrochozoa</taxon>
        <taxon>Mollusca</taxon>
        <taxon>Gastropoda</taxon>
        <taxon>Heterobranchia</taxon>
        <taxon>Euthyneura</taxon>
        <taxon>Panpulmonata</taxon>
        <taxon>Sacoglossa</taxon>
        <taxon>Placobranchoidea</taxon>
        <taxon>Plakobranchidae</taxon>
        <taxon>Plakobranchus</taxon>
    </lineage>
</organism>
<evidence type="ECO:0000313" key="2">
    <source>
        <dbReference type="Proteomes" id="UP000735302"/>
    </source>
</evidence>
<comment type="caution">
    <text evidence="1">The sequence shown here is derived from an EMBL/GenBank/DDBJ whole genome shotgun (WGS) entry which is preliminary data.</text>
</comment>
<gene>
    <name evidence="1" type="ORF">PoB_000302300</name>
</gene>
<sequence>MLSPSKDFMMCLSFQSQKLRGDLFYFHKNSHYASDSLASAKRNTMQNSIARTVLSRHAKLERCASRRRTSFENRNGEEFLLRYGR</sequence>
<evidence type="ECO:0000313" key="1">
    <source>
        <dbReference type="EMBL" id="GFN76517.1"/>
    </source>
</evidence>
<name>A0AAV3Y1K9_9GAST</name>
<dbReference type="AlphaFoldDB" id="A0AAV3Y1K9"/>
<reference evidence="1 2" key="1">
    <citation type="journal article" date="2021" name="Elife">
        <title>Chloroplast acquisition without the gene transfer in kleptoplastic sea slugs, Plakobranchus ocellatus.</title>
        <authorList>
            <person name="Maeda T."/>
            <person name="Takahashi S."/>
            <person name="Yoshida T."/>
            <person name="Shimamura S."/>
            <person name="Takaki Y."/>
            <person name="Nagai Y."/>
            <person name="Toyoda A."/>
            <person name="Suzuki Y."/>
            <person name="Arimoto A."/>
            <person name="Ishii H."/>
            <person name="Satoh N."/>
            <person name="Nishiyama T."/>
            <person name="Hasebe M."/>
            <person name="Maruyama T."/>
            <person name="Minagawa J."/>
            <person name="Obokata J."/>
            <person name="Shigenobu S."/>
        </authorList>
    </citation>
    <scope>NUCLEOTIDE SEQUENCE [LARGE SCALE GENOMIC DNA]</scope>
</reference>